<dbReference type="EMBL" id="ADFP01000091">
    <property type="protein sequence ID" value="EFB90213.1"/>
    <property type="molecule type" value="Genomic_DNA"/>
</dbReference>
<dbReference type="GO" id="GO:0030699">
    <property type="term" value="F:glycine reductase activity"/>
    <property type="evidence" value="ECO:0007669"/>
    <property type="project" value="UniProtKB-EC"/>
</dbReference>
<gene>
    <name evidence="1" type="primary">grdE</name>
    <name evidence="1" type="ORF">HMPREF7215_2458</name>
</gene>
<keyword evidence="2" id="KW-1185">Reference proteome</keyword>
<accession>A0ABM9ZTH5</accession>
<keyword evidence="1" id="KW-0560">Oxidoreductase</keyword>
<name>A0ABM9ZTH5_9BACT</name>
<organism evidence="1 2">
    <name type="scientific">Pyramidobacter piscolens W5455</name>
    <dbReference type="NCBI Taxonomy" id="352165"/>
    <lineage>
        <taxon>Bacteria</taxon>
        <taxon>Thermotogati</taxon>
        <taxon>Synergistota</taxon>
        <taxon>Synergistia</taxon>
        <taxon>Synergistales</taxon>
        <taxon>Dethiosulfovibrionaceae</taxon>
        <taxon>Pyramidobacter</taxon>
    </lineage>
</organism>
<dbReference type="Pfam" id="PF09338">
    <property type="entry name" value="Gly_reductase"/>
    <property type="match status" value="1"/>
</dbReference>
<sequence>MSRRDWVPANLEEGVISAMRLEIGAFHVTDIKFGDHTGYSKGILTVNKEELLKVVKEDEHITTADLKIVHPGDDVVLCPVKEAVEMRCKVSGGHGIFPGVLSEMEIAGSGRTHCLQDCSLLVVGEHWGGFQDGLIAMGGKYQHHTIFGDMVNLVLVADTDEEFERHEQQKKNHALRWAGMRLAEYVGQCVKELEPENVEVYDLPALNERGPEVDKLPRVVYLLQPQTQMEAMGYNTLIYGWDGNHILPTFMHPNELLDGCLVSGSFMPTSSKISTYEFAVNPMIKKLYEQHGKTINFLGVVMSTLNVKMDEKVRCVKMAGQICTSLGVDAAVVVEEGYGNPDVDYTAMLVELERLGIKTIGLSDECTGRDGASQPLVSMNPVTDALVSTGNVSQMYEFPKMEVIGELEALARDGNSGGWEGCIHPDGSFVMENNGMFCANHISGYSKRTCADF</sequence>
<dbReference type="EC" id="1.21.4.2" evidence="1"/>
<evidence type="ECO:0000313" key="2">
    <source>
        <dbReference type="Proteomes" id="UP000006462"/>
    </source>
</evidence>
<evidence type="ECO:0000313" key="1">
    <source>
        <dbReference type="EMBL" id="EFB90213.1"/>
    </source>
</evidence>
<dbReference type="InterPro" id="IPR015417">
    <property type="entry name" value="Gly_reductase_pB_sua/b"/>
</dbReference>
<proteinExistence type="predicted"/>
<reference evidence="1 2" key="1">
    <citation type="submission" date="2009-12" db="EMBL/GenBank/DDBJ databases">
        <authorList>
            <person name="Shrivastava S."/>
            <person name="Madupu R."/>
            <person name="Durkin A.S."/>
            <person name="Torralba M."/>
            <person name="Methe B."/>
            <person name="Sutton G.G."/>
            <person name="Strausberg R.L."/>
            <person name="Nelson K.E."/>
        </authorList>
    </citation>
    <scope>NUCLEOTIDE SEQUENCE [LARGE SCALE GENOMIC DNA]</scope>
    <source>
        <strain evidence="1 2">W5455</strain>
    </source>
</reference>
<comment type="caution">
    <text evidence="1">The sequence shown here is derived from an EMBL/GenBank/DDBJ whole genome shotgun (WGS) entry which is preliminary data.</text>
</comment>
<dbReference type="Proteomes" id="UP000006462">
    <property type="component" value="Unassembled WGS sequence"/>
</dbReference>
<protein>
    <submittedName>
        <fullName evidence="1">Glycine reductase, subunit ABC</fullName>
        <ecNumber evidence="1">1.21.4.2</ecNumber>
    </submittedName>
</protein>